<evidence type="ECO:0000256" key="2">
    <source>
        <dbReference type="ARBA" id="ARBA00023125"/>
    </source>
</evidence>
<dbReference type="PANTHER" id="PTHR30349">
    <property type="entry name" value="PHAGE INTEGRASE-RELATED"/>
    <property type="match status" value="1"/>
</dbReference>
<dbReference type="EMBL" id="JAGINX010000001">
    <property type="protein sequence ID" value="MBP2317415.1"/>
    <property type="molecule type" value="Genomic_DNA"/>
</dbReference>
<dbReference type="Pfam" id="PF00589">
    <property type="entry name" value="Phage_integrase"/>
    <property type="match status" value="1"/>
</dbReference>
<feature type="domain" description="Core-binding (CB)" evidence="6">
    <location>
        <begin position="65"/>
        <end position="160"/>
    </location>
</feature>
<dbReference type="InterPro" id="IPR011010">
    <property type="entry name" value="DNA_brk_join_enz"/>
</dbReference>
<evidence type="ECO:0000256" key="1">
    <source>
        <dbReference type="ARBA" id="ARBA00008857"/>
    </source>
</evidence>
<evidence type="ECO:0000313" key="8">
    <source>
        <dbReference type="Proteomes" id="UP001519331"/>
    </source>
</evidence>
<dbReference type="PROSITE" id="PS51898">
    <property type="entry name" value="TYR_RECOMBINASE"/>
    <property type="match status" value="1"/>
</dbReference>
<dbReference type="CDD" id="cd01189">
    <property type="entry name" value="INT_ICEBs1_C_like"/>
    <property type="match status" value="1"/>
</dbReference>
<dbReference type="PROSITE" id="PS51900">
    <property type="entry name" value="CB"/>
    <property type="match status" value="1"/>
</dbReference>
<dbReference type="Proteomes" id="UP001519331">
    <property type="component" value="Unassembled WGS sequence"/>
</dbReference>
<dbReference type="Gene3D" id="1.10.443.10">
    <property type="entry name" value="Intergrase catalytic core"/>
    <property type="match status" value="1"/>
</dbReference>
<keyword evidence="3" id="KW-0233">DNA recombination</keyword>
<dbReference type="InterPro" id="IPR050090">
    <property type="entry name" value="Tyrosine_recombinase_XerCD"/>
</dbReference>
<dbReference type="Gene3D" id="1.10.150.130">
    <property type="match status" value="1"/>
</dbReference>
<protein>
    <submittedName>
        <fullName evidence="7">Integrase</fullName>
    </submittedName>
</protein>
<dbReference type="InterPro" id="IPR002104">
    <property type="entry name" value="Integrase_catalytic"/>
</dbReference>
<dbReference type="RefSeq" id="WP_210047585.1">
    <property type="nucleotide sequence ID" value="NZ_JAGINX010000001.1"/>
</dbReference>
<dbReference type="InterPro" id="IPR013762">
    <property type="entry name" value="Integrase-like_cat_sf"/>
</dbReference>
<dbReference type="SUPFAM" id="SSF56349">
    <property type="entry name" value="DNA breaking-rejoining enzymes"/>
    <property type="match status" value="1"/>
</dbReference>
<dbReference type="InterPro" id="IPR044068">
    <property type="entry name" value="CB"/>
</dbReference>
<evidence type="ECO:0000259" key="6">
    <source>
        <dbReference type="PROSITE" id="PS51900"/>
    </source>
</evidence>
<feature type="domain" description="Tyr recombinase" evidence="5">
    <location>
        <begin position="183"/>
        <end position="375"/>
    </location>
</feature>
<sequence>MASIEARPGKRATSYRVIWVHKGQRKSASFKSQQAAENWKHLIEQTDGDQDAAERALLKSASAAPLLSEVAELHMSRLIDVAPFTLRTYRQTLRLHLHPLDVPVDTITEDDVARWVSWMQREGKQTISQRTGEVVSRSGYSPKTIKNSHGFLYSVLQFAIKRGHIKTNPAADTRLPRKGITSERDKFLTVEEFYALLPHVPQKYQPHALFLFFTGMRAGEMLALTPEDFTVADGVTYVTVNKAVKHDADGKTAIIGEPKTTRSRRRIDVDEATMGHVWPLIRAAAHGEQVFKVPKPHTSVALYKCMWKPAMQRAKDAGFTKSPTVHSLRHSHASNLLALGFPMHEVSRRLGHSSLSFTDAVYTHMTPARQSAASALLSAQIPAASTPPSQLEAS</sequence>
<comment type="similarity">
    <text evidence="1">Belongs to the 'phage' integrase family.</text>
</comment>
<keyword evidence="8" id="KW-1185">Reference proteome</keyword>
<evidence type="ECO:0000313" key="7">
    <source>
        <dbReference type="EMBL" id="MBP2317415.1"/>
    </source>
</evidence>
<accession>A0ABS4SYZ3</accession>
<comment type="caution">
    <text evidence="7">The sequence shown here is derived from an EMBL/GenBank/DDBJ whole genome shotgun (WGS) entry which is preliminary data.</text>
</comment>
<organism evidence="7 8">
    <name type="scientific">Nesterenkonia lacusekhoensis</name>
    <dbReference type="NCBI Taxonomy" id="150832"/>
    <lineage>
        <taxon>Bacteria</taxon>
        <taxon>Bacillati</taxon>
        <taxon>Actinomycetota</taxon>
        <taxon>Actinomycetes</taxon>
        <taxon>Micrococcales</taxon>
        <taxon>Micrococcaceae</taxon>
        <taxon>Nesterenkonia</taxon>
    </lineage>
</organism>
<keyword evidence="2 4" id="KW-0238">DNA-binding</keyword>
<proteinExistence type="inferred from homology"/>
<name>A0ABS4SYZ3_9MICC</name>
<reference evidence="7 8" key="1">
    <citation type="submission" date="2021-03" db="EMBL/GenBank/DDBJ databases">
        <title>Sequencing the genomes of 1000 actinobacteria strains.</title>
        <authorList>
            <person name="Klenk H.-P."/>
        </authorList>
    </citation>
    <scope>NUCLEOTIDE SEQUENCE [LARGE SCALE GENOMIC DNA]</scope>
    <source>
        <strain evidence="7 8">DSM 12544</strain>
    </source>
</reference>
<dbReference type="InterPro" id="IPR010998">
    <property type="entry name" value="Integrase_recombinase_N"/>
</dbReference>
<evidence type="ECO:0000256" key="4">
    <source>
        <dbReference type="PROSITE-ProRule" id="PRU01248"/>
    </source>
</evidence>
<dbReference type="PANTHER" id="PTHR30349:SF64">
    <property type="entry name" value="PROPHAGE INTEGRASE INTD-RELATED"/>
    <property type="match status" value="1"/>
</dbReference>
<evidence type="ECO:0000256" key="3">
    <source>
        <dbReference type="ARBA" id="ARBA00023172"/>
    </source>
</evidence>
<gene>
    <name evidence="7" type="ORF">JOF45_000434</name>
</gene>
<evidence type="ECO:0000259" key="5">
    <source>
        <dbReference type="PROSITE" id="PS51898"/>
    </source>
</evidence>